<dbReference type="PANTHER" id="PTHR31088">
    <property type="entry name" value="MEMBRANE-ASSOCIATED PROTEIN VIPP1, CHLOROPLASTIC"/>
    <property type="match status" value="1"/>
</dbReference>
<proteinExistence type="inferred from homology"/>
<dbReference type="PANTHER" id="PTHR31088:SF6">
    <property type="entry name" value="PHAGE SHOCK PROTEIN A"/>
    <property type="match status" value="1"/>
</dbReference>
<sequence>MTNILTRIKNSISADINELLDEKEQKNPIATLNQYLRECEQEVLKVRNLVERQNRLKEEFYKELQEAKYLFGKRERQSEVAKAAGETDLYEYAIKEKLELEHRTESLERSYENALMQLKELEEKYQDMNAKLKDMKMRRMELMGKENYVRANRRMDRMMDDQQMFKSLDRFSEMEYYIEGLGRQMNEKYDQHQNDIRLEQLEKKMEQVEK</sequence>
<evidence type="ECO:0000256" key="1">
    <source>
        <dbReference type="ARBA" id="ARBA00043985"/>
    </source>
</evidence>
<evidence type="ECO:0000313" key="3">
    <source>
        <dbReference type="EMBL" id="WLR42458.1"/>
    </source>
</evidence>
<dbReference type="Pfam" id="PF04012">
    <property type="entry name" value="PspA_IM30"/>
    <property type="match status" value="1"/>
</dbReference>
<dbReference type="EMBL" id="CP129013">
    <property type="protein sequence ID" value="WLR42458.1"/>
    <property type="molecule type" value="Genomic_DNA"/>
</dbReference>
<feature type="coiled-coil region" evidence="2">
    <location>
        <begin position="97"/>
        <end position="138"/>
    </location>
</feature>
<name>A0ABY9JUP1_9BACI</name>
<accession>A0ABY9JUP1</accession>
<gene>
    <name evidence="3" type="ORF">LC087_17430</name>
</gene>
<comment type="similarity">
    <text evidence="1">Belongs to the PspA/Vipp/IM30 family.</text>
</comment>
<reference evidence="3 4" key="1">
    <citation type="submission" date="2023-06" db="EMBL/GenBank/DDBJ databases">
        <title>Five Gram-positive bacteria isolated from mangrove sediments in Shenzhen, Guangdong, China.</title>
        <authorList>
            <person name="Yu S."/>
            <person name="Zheng W."/>
            <person name="Huang Y."/>
        </authorList>
    </citation>
    <scope>NUCLEOTIDE SEQUENCE [LARGE SCALE GENOMIC DNA]</scope>
    <source>
        <strain evidence="3 4">SaN35-3</strain>
    </source>
</reference>
<protein>
    <submittedName>
        <fullName evidence="3">PspA/IM30 family protein</fullName>
    </submittedName>
</protein>
<organism evidence="3 4">
    <name type="scientific">Bacillus carboniphilus</name>
    <dbReference type="NCBI Taxonomy" id="86663"/>
    <lineage>
        <taxon>Bacteria</taxon>
        <taxon>Bacillati</taxon>
        <taxon>Bacillota</taxon>
        <taxon>Bacilli</taxon>
        <taxon>Bacillales</taxon>
        <taxon>Bacillaceae</taxon>
        <taxon>Bacillus</taxon>
    </lineage>
</organism>
<keyword evidence="2" id="KW-0175">Coiled coil</keyword>
<dbReference type="Proteomes" id="UP001197974">
    <property type="component" value="Chromosome"/>
</dbReference>
<dbReference type="InterPro" id="IPR007157">
    <property type="entry name" value="PspA_VIPP1"/>
</dbReference>
<feature type="coiled-coil region" evidence="2">
    <location>
        <begin position="32"/>
        <end position="59"/>
    </location>
</feature>
<dbReference type="RefSeq" id="WP_226540941.1">
    <property type="nucleotide sequence ID" value="NZ_CP129013.1"/>
</dbReference>
<keyword evidence="4" id="KW-1185">Reference proteome</keyword>
<evidence type="ECO:0000256" key="2">
    <source>
        <dbReference type="SAM" id="Coils"/>
    </source>
</evidence>
<evidence type="ECO:0000313" key="4">
    <source>
        <dbReference type="Proteomes" id="UP001197974"/>
    </source>
</evidence>